<keyword evidence="3" id="KW-1185">Reference proteome</keyword>
<sequence>MIEFIRMFMTDAETFGKVLVMAGFVYLFFFKNNKKRNDV</sequence>
<accession>A0A3G3BWS4</accession>
<evidence type="ECO:0000313" key="2">
    <source>
        <dbReference type="EMBL" id="AYP68743.1"/>
    </source>
</evidence>
<evidence type="ECO:0000313" key="3">
    <source>
        <dbReference type="Proteomes" id="UP000275945"/>
    </source>
</evidence>
<keyword evidence="1" id="KW-0472">Membrane</keyword>
<gene>
    <name evidence="2" type="ORF">BpsS36_00037</name>
</gene>
<name>A0A3G3BWS4_9CAUD</name>
<proteinExistence type="predicted"/>
<dbReference type="EMBL" id="MH884513">
    <property type="protein sequence ID" value="AYP68743.1"/>
    <property type="molecule type" value="Genomic_DNA"/>
</dbReference>
<evidence type="ECO:0000256" key="1">
    <source>
        <dbReference type="SAM" id="Phobius"/>
    </source>
</evidence>
<keyword evidence="1" id="KW-1133">Transmembrane helix</keyword>
<protein>
    <submittedName>
        <fullName evidence="2">Uncharacterized protein</fullName>
    </submittedName>
</protein>
<reference evidence="2 3" key="1">
    <citation type="submission" date="2018-09" db="EMBL/GenBank/DDBJ databases">
        <title>Comparative Genomic Analysis of Eight Novel Haloalkaliphilic Bacteriophages from Lake Elmenteita, Kenya.</title>
        <authorList>
            <person name="Akhwale J.K."/>
        </authorList>
    </citation>
    <scope>NUCLEOTIDE SEQUENCE [LARGE SCALE GENOMIC DNA]</scope>
</reference>
<dbReference type="Proteomes" id="UP000275945">
    <property type="component" value="Segment"/>
</dbReference>
<feature type="transmembrane region" description="Helical" evidence="1">
    <location>
        <begin position="14"/>
        <end position="30"/>
    </location>
</feature>
<organism evidence="2 3">
    <name type="scientific">Bacillus phage vB_BpsS-36</name>
    <dbReference type="NCBI Taxonomy" id="2419622"/>
    <lineage>
        <taxon>Viruses</taxon>
        <taxon>Duplodnaviria</taxon>
        <taxon>Heunggongvirae</taxon>
        <taxon>Uroviricota</taxon>
        <taxon>Caudoviricetes</taxon>
        <taxon>Ehrlichviridae</taxon>
        <taxon>Nairobivirus</taxon>
        <taxon>Nairobivirus nv36</taxon>
    </lineage>
</organism>
<keyword evidence="1" id="KW-0812">Transmembrane</keyword>